<organism evidence="1 2">
    <name type="scientific">Portunus trituberculatus</name>
    <name type="common">Swimming crab</name>
    <name type="synonym">Neptunus trituberculatus</name>
    <dbReference type="NCBI Taxonomy" id="210409"/>
    <lineage>
        <taxon>Eukaryota</taxon>
        <taxon>Metazoa</taxon>
        <taxon>Ecdysozoa</taxon>
        <taxon>Arthropoda</taxon>
        <taxon>Crustacea</taxon>
        <taxon>Multicrustacea</taxon>
        <taxon>Malacostraca</taxon>
        <taxon>Eumalacostraca</taxon>
        <taxon>Eucarida</taxon>
        <taxon>Decapoda</taxon>
        <taxon>Pleocyemata</taxon>
        <taxon>Brachyura</taxon>
        <taxon>Eubrachyura</taxon>
        <taxon>Portunoidea</taxon>
        <taxon>Portunidae</taxon>
        <taxon>Portuninae</taxon>
        <taxon>Portunus</taxon>
    </lineage>
</organism>
<proteinExistence type="predicted"/>
<evidence type="ECO:0000313" key="1">
    <source>
        <dbReference type="EMBL" id="MPC47511.1"/>
    </source>
</evidence>
<dbReference type="Proteomes" id="UP000324222">
    <property type="component" value="Unassembled WGS sequence"/>
</dbReference>
<sequence length="128" mass="13804">MWRSYPLAHRCPYPTTLILAPYRLGATAVVQGGSHALLWPRSCRPVPRGAQTNPDADKNKPIEAMNELFRKGLRRPGAAAAAPPPPQPVTVLPNLPCVLSATRCLPARTDGLTAGAHHGLFDYSQDSM</sequence>
<dbReference type="EMBL" id="VSRR010007779">
    <property type="protein sequence ID" value="MPC47511.1"/>
    <property type="molecule type" value="Genomic_DNA"/>
</dbReference>
<gene>
    <name evidence="1" type="ORF">E2C01_041261</name>
</gene>
<name>A0A5B7FJK1_PORTR</name>
<keyword evidence="2" id="KW-1185">Reference proteome</keyword>
<dbReference type="AlphaFoldDB" id="A0A5B7FJK1"/>
<comment type="caution">
    <text evidence="1">The sequence shown here is derived from an EMBL/GenBank/DDBJ whole genome shotgun (WGS) entry which is preliminary data.</text>
</comment>
<protein>
    <submittedName>
        <fullName evidence="1">Uncharacterized protein</fullName>
    </submittedName>
</protein>
<evidence type="ECO:0000313" key="2">
    <source>
        <dbReference type="Proteomes" id="UP000324222"/>
    </source>
</evidence>
<accession>A0A5B7FJK1</accession>
<reference evidence="1 2" key="1">
    <citation type="submission" date="2019-05" db="EMBL/GenBank/DDBJ databases">
        <title>Another draft genome of Portunus trituberculatus and its Hox gene families provides insights of decapod evolution.</title>
        <authorList>
            <person name="Jeong J.-H."/>
            <person name="Song I."/>
            <person name="Kim S."/>
            <person name="Choi T."/>
            <person name="Kim D."/>
            <person name="Ryu S."/>
            <person name="Kim W."/>
        </authorList>
    </citation>
    <scope>NUCLEOTIDE SEQUENCE [LARGE SCALE GENOMIC DNA]</scope>
    <source>
        <tissue evidence="1">Muscle</tissue>
    </source>
</reference>